<sequence>MSGLKKKSVVTSRQLRRRADKSANDFINNIINDATLGESSIAHDSRSEKTNVTLLQSALPSTTTTSIETYDSFDELINACEDDPTTDKSCELVETITESDMLIDGDANFENENDDRSNSIDEISDSEYRFSDSEAESITFSDFDDETIMNENIFETSKNQAFLNDVTIWAKDHQITHTALRDLISILNKHADVDFPRDPRTILKTLKTTNVTKMDTGEYCHIGLKKSVEKMVMQGLFSDKNFRHLKLLINIDGAPLVGRSSEKGLWTILCKDISQKNVHLIGVYCGTKKPTNPNDLVEQFTNEAIELVNNGFMLNDKIFTVNIFGLILDAPAKAFILCTKYHSGYHSCPKCLIDGSYIHGVCFPASNSDMIKNYCHNLLRSDEEFKNFAYCDDYQKSKSILTKIPNLGLVTGVPIDAMHAAYIGVTKLLIRLWLGDKGRANKKYKLSAEQITLVGSRLEDFKHILPNDFNRRCRSITEWKNWKATEFRHFLLYLGPIVLKGVLKDDAYKNFLLLHLSMIILASPKLSKETDNVLYAENLIMEFNRTFQKTYGLGNVSYNVHCLIHIAKDVIKYGALESFSAFPFENYLSSIKKLIRKGEKPLQQIARRLSEYENSKFSKKNVHVRVSSTHFNGIVPDSHYNVQFQYKILHFDSWNIKIDDDRNNSVMLKSGMRINVKNIILFQNKLYVVGQKLIFVREVFEVSGFSSDNVGIAIVAESNDIDVWPCDDIYCKIFKIARTSDGCITYPIIHTLTN</sequence>
<dbReference type="PANTHER" id="PTHR33053:SF25">
    <property type="entry name" value="TRANSPOSASE DOMAIN-CONTAINING PROTEIN"/>
    <property type="match status" value="1"/>
</dbReference>
<reference evidence="1 2" key="1">
    <citation type="journal article" date="2024" name="bioRxiv">
        <title>A reference genome for Trichogramma kaykai: A tiny desert-dwelling parasitoid wasp with competing sex-ratio distorters.</title>
        <authorList>
            <person name="Culotta J."/>
            <person name="Lindsey A.R."/>
        </authorList>
    </citation>
    <scope>NUCLEOTIDE SEQUENCE [LARGE SCALE GENOMIC DNA]</scope>
    <source>
        <strain evidence="1 2">KSX58</strain>
    </source>
</reference>
<keyword evidence="2" id="KW-1185">Reference proteome</keyword>
<dbReference type="EMBL" id="JBJJXI010000167">
    <property type="protein sequence ID" value="KAL3384814.1"/>
    <property type="molecule type" value="Genomic_DNA"/>
</dbReference>
<evidence type="ECO:0000313" key="2">
    <source>
        <dbReference type="Proteomes" id="UP001627154"/>
    </source>
</evidence>
<dbReference type="PANTHER" id="PTHR33053">
    <property type="entry name" value="PROTEIN, PUTATIVE-RELATED"/>
    <property type="match status" value="1"/>
</dbReference>
<proteinExistence type="predicted"/>
<accession>A0ABD2VVP4</accession>
<name>A0ABD2VVP4_9HYME</name>
<organism evidence="1 2">
    <name type="scientific">Trichogramma kaykai</name>
    <dbReference type="NCBI Taxonomy" id="54128"/>
    <lineage>
        <taxon>Eukaryota</taxon>
        <taxon>Metazoa</taxon>
        <taxon>Ecdysozoa</taxon>
        <taxon>Arthropoda</taxon>
        <taxon>Hexapoda</taxon>
        <taxon>Insecta</taxon>
        <taxon>Pterygota</taxon>
        <taxon>Neoptera</taxon>
        <taxon>Endopterygota</taxon>
        <taxon>Hymenoptera</taxon>
        <taxon>Apocrita</taxon>
        <taxon>Proctotrupomorpha</taxon>
        <taxon>Chalcidoidea</taxon>
        <taxon>Trichogrammatidae</taxon>
        <taxon>Trichogramma</taxon>
    </lineage>
</organism>
<protein>
    <recommendedName>
        <fullName evidence="3">Transposase domain-containing protein</fullName>
    </recommendedName>
</protein>
<comment type="caution">
    <text evidence="1">The sequence shown here is derived from an EMBL/GenBank/DDBJ whole genome shotgun (WGS) entry which is preliminary data.</text>
</comment>
<evidence type="ECO:0000313" key="1">
    <source>
        <dbReference type="EMBL" id="KAL3384814.1"/>
    </source>
</evidence>
<evidence type="ECO:0008006" key="3">
    <source>
        <dbReference type="Google" id="ProtNLM"/>
    </source>
</evidence>
<dbReference type="Proteomes" id="UP001627154">
    <property type="component" value="Unassembled WGS sequence"/>
</dbReference>
<dbReference type="AlphaFoldDB" id="A0ABD2VVP4"/>
<gene>
    <name evidence="1" type="ORF">TKK_019462</name>
</gene>